<dbReference type="SUPFAM" id="SSF51445">
    <property type="entry name" value="(Trans)glycosidases"/>
    <property type="match status" value="1"/>
</dbReference>
<dbReference type="EC" id="3.2.1.25" evidence="3"/>
<dbReference type="SUPFAM" id="SSF49785">
    <property type="entry name" value="Galactose-binding domain-like"/>
    <property type="match status" value="1"/>
</dbReference>
<dbReference type="InterPro" id="IPR054593">
    <property type="entry name" value="Beta-mannosidase-like_N2"/>
</dbReference>
<dbReference type="InterPro" id="IPR013783">
    <property type="entry name" value="Ig-like_fold"/>
</dbReference>
<evidence type="ECO:0000313" key="8">
    <source>
        <dbReference type="EMBL" id="OZG55297.1"/>
    </source>
</evidence>
<dbReference type="GO" id="GO:0006516">
    <property type="term" value="P:glycoprotein catabolic process"/>
    <property type="evidence" value="ECO:0007669"/>
    <property type="project" value="TreeGrafter"/>
</dbReference>
<evidence type="ECO:0000256" key="3">
    <source>
        <dbReference type="ARBA" id="ARBA00012754"/>
    </source>
</evidence>
<comment type="similarity">
    <text evidence="2">Belongs to the glycosyl hydrolase 2 family.</text>
</comment>
<sequence>MLPTTFSSLPSTWHVRALNPEVIPDSHLQDVLSTGIEAHVPGEAVVALLDAGLIDDPYDGSNEATLQWVGDVDWEYSTTFTPTAEQLSRTRQDLVCYGIDTVADIRINSRVVGHTDNYYLTYRFDVRPYLHAGENEITISLTSPVRYSNAREQKIGFLPHTEHHAFNQIRKPSSQFGWDWGIDIANSGIWQPIGLDCWDGERIDSVRPLVSLEENGDARVEVITRIEREGVNHAITTNNYLEGRSDVPVHVSLTGPDGSLVCEEEGVVETRRNEAHIVLHVKNPQLWWPLGYGEQPLYHLSVHAQHAYAEHNIGLRSVAINTSVDDAGRAFQIIINNMPIHAHGYNWIPGDALLTRFSKERYEAAFRDLVESNSNMIRVWGGGIYETDTFYELADRYGIMVWQDFMLACGAYPEDPETVASITQEAEQQIIRLSSHPSLVVWNGSNENYVAHADWGYQPMLRDDDLLRNSRGYSEKGWGDLYYSQIFPKLLRELDPTHVYLPSSPMSFTDQVAANSDRDGTVHIWDVWNHRDYKDYRDYHPRFADEFGYQAPPAWSTLVGSVHDEPLSLEGKQMLTHQKANMGQIKLARGMRSHLTPGHIGDMTINSDGSRSWLLPTDEWADPQDWHWATQLQQAHAIEFGVAYMRSLEPINAGALIWQLNDDWPVVSWAAVDFDGHRKPLWYASQRVFAPRFATIQEEVSDKQREKLSFEGEGTFTSDQLSLIAVNDTRETWSGEWTVSRQTLAGEVRASEHITATIEAGKQMRIILPDNLAQFDEPTNEIIVATAEGFEQVIYNPSEVIDQQLQAPQEAFNASVTKLSDTSYELTATAKSFTRDLFCMVDKVDPQARITGGLVSLPAGQSVTWNITTSHEVDPQAFLQPAVLRSANDLKR</sequence>
<gene>
    <name evidence="8" type="ORF">AEAE_1094</name>
</gene>
<evidence type="ECO:0000259" key="7">
    <source>
        <dbReference type="Pfam" id="PF22666"/>
    </source>
</evidence>
<dbReference type="Proteomes" id="UP000228976">
    <property type="component" value="Unassembled WGS sequence"/>
</dbReference>
<dbReference type="Pfam" id="PF00703">
    <property type="entry name" value="Glyco_hydro_2"/>
    <property type="match status" value="1"/>
</dbReference>
<dbReference type="PANTHER" id="PTHR43730:SF1">
    <property type="entry name" value="BETA-MANNOSIDASE"/>
    <property type="match status" value="1"/>
</dbReference>
<feature type="domain" description="Beta-mannosidase-like galactose-binding" evidence="7">
    <location>
        <begin position="35"/>
        <end position="191"/>
    </location>
</feature>
<protein>
    <recommendedName>
        <fullName evidence="3">beta-mannosidase</fullName>
        <ecNumber evidence="3">3.2.1.25</ecNumber>
    </recommendedName>
</protein>
<keyword evidence="5" id="KW-0326">Glycosidase</keyword>
<dbReference type="FunFam" id="3.20.20.80:FF:000050">
    <property type="entry name" value="Beta-mannosidase B"/>
    <property type="match status" value="1"/>
</dbReference>
<dbReference type="InterPro" id="IPR008979">
    <property type="entry name" value="Galactose-bd-like_sf"/>
</dbReference>
<dbReference type="InterPro" id="IPR006102">
    <property type="entry name" value="Ig-like_GH2"/>
</dbReference>
<dbReference type="InterPro" id="IPR036156">
    <property type="entry name" value="Beta-gal/glucu_dom_sf"/>
</dbReference>
<evidence type="ECO:0000256" key="5">
    <source>
        <dbReference type="ARBA" id="ARBA00023295"/>
    </source>
</evidence>
<accession>A0A261F825</accession>
<dbReference type="PANTHER" id="PTHR43730">
    <property type="entry name" value="BETA-MANNOSIDASE"/>
    <property type="match status" value="1"/>
</dbReference>
<dbReference type="RefSeq" id="WP_094690179.1">
    <property type="nucleotide sequence ID" value="NZ_JACBYZ010000001.1"/>
</dbReference>
<proteinExistence type="inferred from homology"/>
<evidence type="ECO:0000256" key="4">
    <source>
        <dbReference type="ARBA" id="ARBA00022801"/>
    </source>
</evidence>
<reference evidence="8 9" key="1">
    <citation type="journal article" date="2017" name="BMC Genomics">
        <title>Comparative genomic and phylogenomic analyses of the Bifidobacteriaceae family.</title>
        <authorList>
            <person name="Lugli G.A."/>
            <person name="Milani C."/>
            <person name="Turroni F."/>
            <person name="Duranti S."/>
            <person name="Mancabelli L."/>
            <person name="Mangifesta M."/>
            <person name="Ferrario C."/>
            <person name="Modesto M."/>
            <person name="Mattarelli P."/>
            <person name="Jiri K."/>
            <person name="van Sinderen D."/>
            <person name="Ventura M."/>
        </authorList>
    </citation>
    <scope>NUCLEOTIDE SEQUENCE [LARGE SCALE GENOMIC DNA]</scope>
    <source>
        <strain evidence="8 9">LMG 21773</strain>
    </source>
</reference>
<organism evidence="8 9">
    <name type="scientific">Aeriscardovia aeriphila</name>
    <dbReference type="NCBI Taxonomy" id="218139"/>
    <lineage>
        <taxon>Bacteria</taxon>
        <taxon>Bacillati</taxon>
        <taxon>Actinomycetota</taxon>
        <taxon>Actinomycetes</taxon>
        <taxon>Bifidobacteriales</taxon>
        <taxon>Bifidobacteriaceae</taxon>
        <taxon>Aeriscardovia</taxon>
    </lineage>
</organism>
<dbReference type="InterPro" id="IPR017853">
    <property type="entry name" value="GH"/>
</dbReference>
<keyword evidence="4" id="KW-0378">Hydrolase</keyword>
<evidence type="ECO:0000313" key="9">
    <source>
        <dbReference type="Proteomes" id="UP000228976"/>
    </source>
</evidence>
<feature type="domain" description="Glycoside hydrolase family 2 immunoglobulin-like beta-sandwich" evidence="6">
    <location>
        <begin position="235"/>
        <end position="316"/>
    </location>
</feature>
<evidence type="ECO:0000256" key="1">
    <source>
        <dbReference type="ARBA" id="ARBA00000829"/>
    </source>
</evidence>
<dbReference type="SUPFAM" id="SSF49303">
    <property type="entry name" value="beta-Galactosidase/glucuronidase domain"/>
    <property type="match status" value="1"/>
</dbReference>
<dbReference type="InterPro" id="IPR050887">
    <property type="entry name" value="Beta-mannosidase_GH2"/>
</dbReference>
<dbReference type="GO" id="GO:0005975">
    <property type="term" value="P:carbohydrate metabolic process"/>
    <property type="evidence" value="ECO:0007669"/>
    <property type="project" value="InterPro"/>
</dbReference>
<dbReference type="OrthoDB" id="9758603at2"/>
<dbReference type="EMBL" id="MWWU01000003">
    <property type="protein sequence ID" value="OZG55297.1"/>
    <property type="molecule type" value="Genomic_DNA"/>
</dbReference>
<dbReference type="Pfam" id="PF22666">
    <property type="entry name" value="Glyco_hydro_2_N2"/>
    <property type="match status" value="1"/>
</dbReference>
<dbReference type="GO" id="GO:0004567">
    <property type="term" value="F:beta-mannosidase activity"/>
    <property type="evidence" value="ECO:0007669"/>
    <property type="project" value="UniProtKB-EC"/>
</dbReference>
<evidence type="ECO:0000256" key="2">
    <source>
        <dbReference type="ARBA" id="ARBA00007401"/>
    </source>
</evidence>
<evidence type="ECO:0000259" key="6">
    <source>
        <dbReference type="Pfam" id="PF00703"/>
    </source>
</evidence>
<dbReference type="Gene3D" id="2.60.40.10">
    <property type="entry name" value="Immunoglobulins"/>
    <property type="match status" value="1"/>
</dbReference>
<comment type="catalytic activity">
    <reaction evidence="1">
        <text>Hydrolysis of terminal, non-reducing beta-D-mannose residues in beta-D-mannosides.</text>
        <dbReference type="EC" id="3.2.1.25"/>
    </reaction>
</comment>
<dbReference type="Gene3D" id="3.20.20.80">
    <property type="entry name" value="Glycosidases"/>
    <property type="match status" value="1"/>
</dbReference>
<name>A0A261F825_9BIFI</name>
<keyword evidence="9" id="KW-1185">Reference proteome</keyword>
<dbReference type="Gene3D" id="2.60.120.260">
    <property type="entry name" value="Galactose-binding domain-like"/>
    <property type="match status" value="1"/>
</dbReference>
<dbReference type="AlphaFoldDB" id="A0A261F825"/>
<comment type="caution">
    <text evidence="8">The sequence shown here is derived from an EMBL/GenBank/DDBJ whole genome shotgun (WGS) entry which is preliminary data.</text>
</comment>